<gene>
    <name evidence="2" type="primary">SCX8</name>
    <name evidence="4" type="synonym">LOC105264794</name>
    <name evidence="2" type="ORF">g.27541</name>
</gene>
<dbReference type="KEGG" id="fas:105264794"/>
<evidence type="ECO:0000256" key="1">
    <source>
        <dbReference type="SAM" id="MobiDB-lite"/>
    </source>
</evidence>
<evidence type="ECO:0000313" key="4">
    <source>
        <dbReference type="RefSeq" id="XP_011300212.1"/>
    </source>
</evidence>
<feature type="region of interest" description="Disordered" evidence="1">
    <location>
        <begin position="254"/>
        <end position="281"/>
    </location>
</feature>
<proteinExistence type="predicted"/>
<dbReference type="GeneID" id="105264794"/>
<name>A0A0C9R5W9_9HYME</name>
<feature type="compositionally biased region" description="Basic residues" evidence="1">
    <location>
        <begin position="387"/>
        <end position="397"/>
    </location>
</feature>
<protein>
    <submittedName>
        <fullName evidence="2">SCX8 protein</fullName>
    </submittedName>
</protein>
<dbReference type="AlphaFoldDB" id="A0A0C9R5W9"/>
<reference evidence="4" key="2">
    <citation type="submission" date="2025-04" db="UniProtKB">
        <authorList>
            <consortium name="RefSeq"/>
        </authorList>
    </citation>
    <scope>IDENTIFICATION</scope>
    <source>
        <strain evidence="4">USDA-PBARC FA_bdor</strain>
        <tissue evidence="4">Whole organism</tissue>
    </source>
</reference>
<dbReference type="Pfam" id="PF14924">
    <property type="entry name" value="MAP10_N"/>
    <property type="match status" value="1"/>
</dbReference>
<dbReference type="Proteomes" id="UP000694866">
    <property type="component" value="Unplaced"/>
</dbReference>
<dbReference type="EMBL" id="GBYB01002191">
    <property type="protein sequence ID" value="JAG71958.1"/>
    <property type="molecule type" value="Transcribed_RNA"/>
</dbReference>
<dbReference type="OrthoDB" id="10041077at2759"/>
<feature type="region of interest" description="Disordered" evidence="1">
    <location>
        <begin position="348"/>
        <end position="397"/>
    </location>
</feature>
<evidence type="ECO:0000313" key="3">
    <source>
        <dbReference type="Proteomes" id="UP000694866"/>
    </source>
</evidence>
<keyword evidence="3" id="KW-1185">Reference proteome</keyword>
<reference evidence="2" key="1">
    <citation type="submission" date="2015-01" db="EMBL/GenBank/DDBJ databases">
        <title>Transcriptome Assembly of Fopius arisanus.</title>
        <authorList>
            <person name="Geib S."/>
        </authorList>
    </citation>
    <scope>NUCLEOTIDE SEQUENCE</scope>
</reference>
<feature type="compositionally biased region" description="Basic and acidic residues" evidence="1">
    <location>
        <begin position="349"/>
        <end position="386"/>
    </location>
</feature>
<dbReference type="RefSeq" id="XP_011300212.1">
    <property type="nucleotide sequence ID" value="XM_011301910.1"/>
</dbReference>
<sequence>MESFPSQITGPPDPAPPRREQYLFLLEFFIHRIDSQRLGRFNEMFYVPTTVTLKFLNLQDDSIKITPVDPMFEPLSGIPGDSENFFSGRSILFAIPEKMVTTISTEFKIDLNVQKKMPDEIRPDILIGTGELDMSPEFAGLRKEVLQCWHRDFPPPKVFEGPVKLFYEGEPSGDIFILVKISGFGQSIVTEFDSPPEEKATSFVFRGDDRDDKNLSYKCKVIDPADVDICEESEDDAGDCHVCSPKKIRCMPCGQPDSARVKGTGKSQKSRLENQEPSKELRMEPRGMISSSRGDPTPCGKAVVLKVSGLLDYDGKKKPRVTVGPESSVPDPEHDVFVLRIGKKGLVGADEKSDLQLEMRTPKGPERRPPIRYETREAQTEIETKEVKKKGKGKKKK</sequence>
<accession>A0A9R1SZN5</accession>
<evidence type="ECO:0000313" key="2">
    <source>
        <dbReference type="EMBL" id="JAG71958.1"/>
    </source>
</evidence>
<organism evidence="2">
    <name type="scientific">Fopius arisanus</name>
    <dbReference type="NCBI Taxonomy" id="64838"/>
    <lineage>
        <taxon>Eukaryota</taxon>
        <taxon>Metazoa</taxon>
        <taxon>Ecdysozoa</taxon>
        <taxon>Arthropoda</taxon>
        <taxon>Hexapoda</taxon>
        <taxon>Insecta</taxon>
        <taxon>Pterygota</taxon>
        <taxon>Neoptera</taxon>
        <taxon>Endopterygota</taxon>
        <taxon>Hymenoptera</taxon>
        <taxon>Apocrita</taxon>
        <taxon>Ichneumonoidea</taxon>
        <taxon>Braconidae</taxon>
        <taxon>Opiinae</taxon>
        <taxon>Fopius</taxon>
    </lineage>
</organism>
<accession>A0A0C9R5W9</accession>
<feature type="compositionally biased region" description="Basic and acidic residues" evidence="1">
    <location>
        <begin position="270"/>
        <end position="281"/>
    </location>
</feature>